<dbReference type="GO" id="GO:0005524">
    <property type="term" value="F:ATP binding"/>
    <property type="evidence" value="ECO:0007669"/>
    <property type="project" value="UniProtKB-UniRule"/>
</dbReference>
<keyword evidence="5 11" id="KW-0067">ATP-binding</keyword>
<comment type="catalytic activity">
    <reaction evidence="8 11">
        <text>tRNA(Val) + L-valine + ATP = L-valyl-tRNA(Val) + AMP + diphosphate</text>
        <dbReference type="Rhea" id="RHEA:10704"/>
        <dbReference type="Rhea" id="RHEA-COMP:9672"/>
        <dbReference type="Rhea" id="RHEA-COMP:9708"/>
        <dbReference type="ChEBI" id="CHEBI:30616"/>
        <dbReference type="ChEBI" id="CHEBI:33019"/>
        <dbReference type="ChEBI" id="CHEBI:57762"/>
        <dbReference type="ChEBI" id="CHEBI:78442"/>
        <dbReference type="ChEBI" id="CHEBI:78537"/>
        <dbReference type="ChEBI" id="CHEBI:456215"/>
        <dbReference type="EC" id="6.1.1.9"/>
    </reaction>
</comment>
<dbReference type="InterPro" id="IPR022874">
    <property type="entry name" value="Valine-tRNA_ligase_type_2"/>
</dbReference>
<evidence type="ECO:0000256" key="3">
    <source>
        <dbReference type="ARBA" id="ARBA00022598"/>
    </source>
</evidence>
<organism evidence="14 15">
    <name type="scientific">Methanobrevibacter curvatus</name>
    <dbReference type="NCBI Taxonomy" id="49547"/>
    <lineage>
        <taxon>Archaea</taxon>
        <taxon>Methanobacteriati</taxon>
        <taxon>Methanobacteriota</taxon>
        <taxon>Methanomada group</taxon>
        <taxon>Methanobacteria</taxon>
        <taxon>Methanobacteriales</taxon>
        <taxon>Methanobacteriaceae</taxon>
        <taxon>Methanobrevibacter</taxon>
    </lineage>
</organism>
<feature type="binding site" evidence="11">
    <location>
        <position position="562"/>
    </location>
    <ligand>
        <name>ATP</name>
        <dbReference type="ChEBI" id="CHEBI:30616"/>
    </ligand>
</feature>
<keyword evidence="2 11" id="KW-0963">Cytoplasm</keyword>
<dbReference type="EC" id="6.1.1.9" evidence="11"/>
<dbReference type="PROSITE" id="PS00178">
    <property type="entry name" value="AA_TRNA_LIGASE_I"/>
    <property type="match status" value="1"/>
</dbReference>
<dbReference type="PRINTS" id="PR00986">
    <property type="entry name" value="TRNASYNTHVAL"/>
</dbReference>
<comment type="caution">
    <text evidence="14">The sequence shown here is derived from an EMBL/GenBank/DDBJ whole genome shotgun (WGS) entry which is preliminary data.</text>
</comment>
<evidence type="ECO:0000259" key="13">
    <source>
        <dbReference type="Pfam" id="PF08264"/>
    </source>
</evidence>
<dbReference type="AlphaFoldDB" id="A0A166ABA6"/>
<evidence type="ECO:0000256" key="5">
    <source>
        <dbReference type="ARBA" id="ARBA00022840"/>
    </source>
</evidence>
<dbReference type="OrthoDB" id="23906at2157"/>
<evidence type="ECO:0000256" key="7">
    <source>
        <dbReference type="ARBA" id="ARBA00023146"/>
    </source>
</evidence>
<dbReference type="GO" id="GO:0006438">
    <property type="term" value="P:valyl-tRNA aminoacylation"/>
    <property type="evidence" value="ECO:0007669"/>
    <property type="project" value="UniProtKB-UniRule"/>
</dbReference>
<dbReference type="Proteomes" id="UP000077245">
    <property type="component" value="Unassembled WGS sequence"/>
</dbReference>
<dbReference type="SUPFAM" id="SSF50677">
    <property type="entry name" value="ValRS/IleRS/LeuRS editing domain"/>
    <property type="match status" value="1"/>
</dbReference>
<dbReference type="InterPro" id="IPR009080">
    <property type="entry name" value="tRNAsynth_Ia_anticodon-bd"/>
</dbReference>
<accession>A0A166ABA6</accession>
<dbReference type="InterPro" id="IPR001412">
    <property type="entry name" value="aa-tRNA-synth_I_CS"/>
</dbReference>
<dbReference type="Gene3D" id="1.10.730.10">
    <property type="entry name" value="Isoleucyl-tRNA Synthetase, Domain 1"/>
    <property type="match status" value="1"/>
</dbReference>
<feature type="domain" description="Methionyl/Valyl/Leucyl/Isoleucyl-tRNA synthetase anticodon-binding" evidence="13">
    <location>
        <begin position="666"/>
        <end position="830"/>
    </location>
</feature>
<dbReference type="STRING" id="49547.MBCUR_12640"/>
<evidence type="ECO:0000256" key="6">
    <source>
        <dbReference type="ARBA" id="ARBA00022917"/>
    </source>
</evidence>
<evidence type="ECO:0000256" key="2">
    <source>
        <dbReference type="ARBA" id="ARBA00022490"/>
    </source>
</evidence>
<dbReference type="InterPro" id="IPR002300">
    <property type="entry name" value="aa-tRNA-synth_Ia"/>
</dbReference>
<dbReference type="PATRIC" id="fig|49547.3.peg.1359"/>
<dbReference type="GO" id="GO:0004832">
    <property type="term" value="F:valine-tRNA ligase activity"/>
    <property type="evidence" value="ECO:0007669"/>
    <property type="project" value="UniProtKB-UniRule"/>
</dbReference>
<reference evidence="14 15" key="1">
    <citation type="submission" date="2016-04" db="EMBL/GenBank/DDBJ databases">
        <title>Genome sequence of Methanobrevibacter curvatus DSM 11111.</title>
        <authorList>
            <person name="Poehlein A."/>
            <person name="Seedorf H."/>
            <person name="Daniel R."/>
        </authorList>
    </citation>
    <scope>NUCLEOTIDE SEQUENCE [LARGE SCALE GENOMIC DNA]</scope>
    <source>
        <strain evidence="14 15">DSM 11111</strain>
    </source>
</reference>
<keyword evidence="6 11" id="KW-0648">Protein biosynthesis</keyword>
<keyword evidence="3 11" id="KW-0436">Ligase</keyword>
<comment type="domain">
    <text evidence="11">ValRS has two distinct active sites: one for aminoacylation and one for editing. The misactivated threonine is translocated from the active site to the editing site.</text>
</comment>
<gene>
    <name evidence="14" type="primary">valS_2</name>
    <name evidence="11" type="synonym">valS</name>
    <name evidence="14" type="ORF">MBCUR_12640</name>
</gene>
<evidence type="ECO:0000259" key="12">
    <source>
        <dbReference type="Pfam" id="PF00133"/>
    </source>
</evidence>
<feature type="short sequence motif" description="'HIGH' region" evidence="11">
    <location>
        <begin position="46"/>
        <end position="56"/>
    </location>
</feature>
<dbReference type="Pfam" id="PF08264">
    <property type="entry name" value="Anticodon_1"/>
    <property type="match status" value="1"/>
</dbReference>
<dbReference type="InterPro" id="IPR013155">
    <property type="entry name" value="M/V/L/I-tRNA-synth_anticd-bd"/>
</dbReference>
<dbReference type="InterPro" id="IPR033705">
    <property type="entry name" value="Anticodon_Ia_Val"/>
</dbReference>
<feature type="short sequence motif" description="'KMSKS' region" evidence="11">
    <location>
        <begin position="559"/>
        <end position="563"/>
    </location>
</feature>
<dbReference type="RefSeq" id="WP_067091711.1">
    <property type="nucleotide sequence ID" value="NZ_LWMV01000179.1"/>
</dbReference>
<dbReference type="GO" id="GO:0002161">
    <property type="term" value="F:aminoacyl-tRNA deacylase activity"/>
    <property type="evidence" value="ECO:0007669"/>
    <property type="project" value="InterPro"/>
</dbReference>
<name>A0A166ABA6_9EURY</name>
<evidence type="ECO:0000256" key="1">
    <source>
        <dbReference type="ARBA" id="ARBA00004496"/>
    </source>
</evidence>
<proteinExistence type="inferred from homology"/>
<dbReference type="Pfam" id="PF00133">
    <property type="entry name" value="tRNA-synt_1"/>
    <property type="match status" value="1"/>
</dbReference>
<feature type="domain" description="Aminoacyl-tRNA synthetase class Ia" evidence="12">
    <location>
        <begin position="18"/>
        <end position="597"/>
    </location>
</feature>
<evidence type="ECO:0000256" key="10">
    <source>
        <dbReference type="ARBA" id="ARBA00061452"/>
    </source>
</evidence>
<dbReference type="EMBL" id="LWMV01000179">
    <property type="protein sequence ID" value="KZX11816.1"/>
    <property type="molecule type" value="Genomic_DNA"/>
</dbReference>
<evidence type="ECO:0000256" key="8">
    <source>
        <dbReference type="ARBA" id="ARBA00047552"/>
    </source>
</evidence>
<dbReference type="Gene3D" id="3.40.50.620">
    <property type="entry name" value="HUPs"/>
    <property type="match status" value="2"/>
</dbReference>
<dbReference type="NCBIfam" id="TIGR00422">
    <property type="entry name" value="valS"/>
    <property type="match status" value="1"/>
</dbReference>
<evidence type="ECO:0000256" key="9">
    <source>
        <dbReference type="ARBA" id="ARBA00055630"/>
    </source>
</evidence>
<protein>
    <recommendedName>
        <fullName evidence="11">Valine--tRNA ligase</fullName>
        <ecNumber evidence="11">6.1.1.9</ecNumber>
    </recommendedName>
    <alternativeName>
        <fullName evidence="11">Valyl-tRNA synthetase</fullName>
        <shortName evidence="11">ValRS</shortName>
    </alternativeName>
</protein>
<dbReference type="InterPro" id="IPR002303">
    <property type="entry name" value="Valyl-tRNA_ligase"/>
</dbReference>
<keyword evidence="7 11" id="KW-0030">Aminoacyl-tRNA synthetase</keyword>
<dbReference type="CDD" id="cd00817">
    <property type="entry name" value="ValRS_core"/>
    <property type="match status" value="1"/>
</dbReference>
<dbReference type="CDD" id="cd07962">
    <property type="entry name" value="Anticodon_Ia_Val"/>
    <property type="match status" value="1"/>
</dbReference>
<dbReference type="PANTHER" id="PTHR11946">
    <property type="entry name" value="VALYL-TRNA SYNTHETASES"/>
    <property type="match status" value="1"/>
</dbReference>
<dbReference type="NCBIfam" id="NF009687">
    <property type="entry name" value="PRK13208.1"/>
    <property type="match status" value="1"/>
</dbReference>
<dbReference type="SUPFAM" id="SSF47323">
    <property type="entry name" value="Anticodon-binding domain of a subclass of class I aminoacyl-tRNA synthetases"/>
    <property type="match status" value="1"/>
</dbReference>
<dbReference type="GO" id="GO:0005829">
    <property type="term" value="C:cytosol"/>
    <property type="evidence" value="ECO:0007669"/>
    <property type="project" value="TreeGrafter"/>
</dbReference>
<dbReference type="HAMAP" id="MF_02005">
    <property type="entry name" value="Val_tRNA_synth_type2"/>
    <property type="match status" value="1"/>
</dbReference>
<dbReference type="FunFam" id="3.40.50.620:FF:000192">
    <property type="entry name" value="Valine--tRNA ligase"/>
    <property type="match status" value="1"/>
</dbReference>
<evidence type="ECO:0000313" key="15">
    <source>
        <dbReference type="Proteomes" id="UP000077245"/>
    </source>
</evidence>
<dbReference type="InterPro" id="IPR009008">
    <property type="entry name" value="Val/Leu/Ile-tRNA-synth_edit"/>
</dbReference>
<evidence type="ECO:0000313" key="14">
    <source>
        <dbReference type="EMBL" id="KZX11816.1"/>
    </source>
</evidence>
<dbReference type="InterPro" id="IPR014729">
    <property type="entry name" value="Rossmann-like_a/b/a_fold"/>
</dbReference>
<sequence>MTKKEIPKEYDHKKEVIWQKKWQDKNTHKFIGDGTRPRYVIDTPPPYPTGSIHMGHVLNWSYIDMVARYKRLRGYDVLFPQGWDCHGLPTEVKVEETHNIKKNDVSRLEFRDMCVDLTKTNIKLMKNQMKTMGFSQDWSMEYITMTPEYMKRTQYSFLKMYEEGLIYQGIHPVNWCPRCETAIAFAEVEYNSNKTYLNYVKFRALAETDDGYGVVKTDKDDKNSSNMEGGVLIATTRPELMSACVGVVVNPKDERYSDILGKKVEVPLSGQAVEVIADEEVDPNFGTGAVMVCTFGDKTDVTWVNKHNLDIIEPIDPQGKMTKSAGRYEGMDLKECKLQTIDDLKSEGCLIKQEEVDQNVGQCWRCKTPIEILVKKQWFVAVNKLVDDIKEASSDIKWNPKHMESRLLNWVDSMEWDWCISRQRIFATPIPVWYCKECGKVHVAQLHEIPIDPTQKSPTIIDSKKQEKPYICECGSSNFRGEEDVLDTWMDSSISPLSIAGWPKEDYSEKFPADLRPQGHDIIRTWAFYTILRTKALTGLKPFEEIEINGMVFGEDGYKMSKSRGNVIAPDDVIIKYGADALRIWASNSVPGSDVPFDWNDIKYGYKFLRKFWNAFRFISIHIFNDKNDSEKKTDDEINRTVFNDFNLKNSGNLTEILNNHLQPLDKWIISKLNNIVNLASESFESYNFATVINSTQSFVWHDFCDDYIEAVKYRLYSKETDEKAINSKYAAKYTLKTIIETVLKLLNPITPHFADEVYSYFSNETLYWALDKTLDNKIESIENTDWPKVNNDLIDLKAEEEGFKAVNLIAEIRRFKSNSKLPLNTPLSEVNIYFKNEQLFKSLEKFKDDIKGTLKINNLNFKTGKLEIIEKVVEITPAMDKIGPEFKGEAGKILKYLNSISIEKIDNILSNNGKIDIEGNIITNEHLNMKKEVVGSSGKKVEILNPENSDLLIEIYR</sequence>
<dbReference type="PANTHER" id="PTHR11946:SF93">
    <property type="entry name" value="VALINE--TRNA LIGASE, CHLOROPLASTIC_MITOCHONDRIAL 2"/>
    <property type="match status" value="1"/>
</dbReference>
<comment type="function">
    <text evidence="9 11">Catalyzes the attachment of valine to tRNA(Val). As ValRS can inadvertently accommodate and process structurally similar amino acids such as threonine, to avoid such errors, it has a 'posttransfer' editing activity that hydrolyzes mischarged Thr-tRNA(Val) in a tRNA-dependent manner.</text>
</comment>
<evidence type="ECO:0000256" key="4">
    <source>
        <dbReference type="ARBA" id="ARBA00022741"/>
    </source>
</evidence>
<keyword evidence="4 11" id="KW-0547">Nucleotide-binding</keyword>
<dbReference type="SUPFAM" id="SSF52374">
    <property type="entry name" value="Nucleotidylyl transferase"/>
    <property type="match status" value="1"/>
</dbReference>
<comment type="subcellular location">
    <subcellularLocation>
        <location evidence="1 11">Cytoplasm</location>
    </subcellularLocation>
</comment>
<comment type="similarity">
    <text evidence="10 11">Belongs to the class-I aminoacyl-tRNA synthetase family. ValS type 2 subfamily.</text>
</comment>
<evidence type="ECO:0000256" key="11">
    <source>
        <dbReference type="HAMAP-Rule" id="MF_02005"/>
    </source>
</evidence>
<keyword evidence="15" id="KW-1185">Reference proteome</keyword>